<sequence>MWIIQRMTVDFGVKIACLSSGDSDALVSGALEFLRSGEHPIVSFLHGV</sequence>
<protein>
    <submittedName>
        <fullName evidence="1">Uncharacterized protein</fullName>
    </submittedName>
</protein>
<proteinExistence type="predicted"/>
<keyword evidence="2" id="KW-1185">Reference proteome</keyword>
<dbReference type="AlphaFoldDB" id="A0A2R6XTM7"/>
<gene>
    <name evidence="1" type="ORF">MARPO_0003s0285</name>
</gene>
<name>A0A2R6XTM7_MARPO</name>
<dbReference type="Proteomes" id="UP000244005">
    <property type="component" value="Unassembled WGS sequence"/>
</dbReference>
<accession>A0A2R6XTM7</accession>
<reference evidence="2" key="1">
    <citation type="journal article" date="2017" name="Cell">
        <title>Insights into land plant evolution garnered from the Marchantia polymorpha genome.</title>
        <authorList>
            <person name="Bowman J.L."/>
            <person name="Kohchi T."/>
            <person name="Yamato K.T."/>
            <person name="Jenkins J."/>
            <person name="Shu S."/>
            <person name="Ishizaki K."/>
            <person name="Yamaoka S."/>
            <person name="Nishihama R."/>
            <person name="Nakamura Y."/>
            <person name="Berger F."/>
            <person name="Adam C."/>
            <person name="Aki S.S."/>
            <person name="Althoff F."/>
            <person name="Araki T."/>
            <person name="Arteaga-Vazquez M.A."/>
            <person name="Balasubrmanian S."/>
            <person name="Barry K."/>
            <person name="Bauer D."/>
            <person name="Boehm C.R."/>
            <person name="Briginshaw L."/>
            <person name="Caballero-Perez J."/>
            <person name="Catarino B."/>
            <person name="Chen F."/>
            <person name="Chiyoda S."/>
            <person name="Chovatia M."/>
            <person name="Davies K.M."/>
            <person name="Delmans M."/>
            <person name="Demura T."/>
            <person name="Dierschke T."/>
            <person name="Dolan L."/>
            <person name="Dorantes-Acosta A.E."/>
            <person name="Eklund D.M."/>
            <person name="Florent S.N."/>
            <person name="Flores-Sandoval E."/>
            <person name="Fujiyama A."/>
            <person name="Fukuzawa H."/>
            <person name="Galik B."/>
            <person name="Grimanelli D."/>
            <person name="Grimwood J."/>
            <person name="Grossniklaus U."/>
            <person name="Hamada T."/>
            <person name="Haseloff J."/>
            <person name="Hetherington A.J."/>
            <person name="Higo A."/>
            <person name="Hirakawa Y."/>
            <person name="Hundley H.N."/>
            <person name="Ikeda Y."/>
            <person name="Inoue K."/>
            <person name="Inoue S.I."/>
            <person name="Ishida S."/>
            <person name="Jia Q."/>
            <person name="Kakita M."/>
            <person name="Kanazawa T."/>
            <person name="Kawai Y."/>
            <person name="Kawashima T."/>
            <person name="Kennedy M."/>
            <person name="Kinose K."/>
            <person name="Kinoshita T."/>
            <person name="Kohara Y."/>
            <person name="Koide E."/>
            <person name="Komatsu K."/>
            <person name="Kopischke S."/>
            <person name="Kubo M."/>
            <person name="Kyozuka J."/>
            <person name="Lagercrantz U."/>
            <person name="Lin S.S."/>
            <person name="Lindquist E."/>
            <person name="Lipzen A.M."/>
            <person name="Lu C.W."/>
            <person name="De Luna E."/>
            <person name="Martienssen R.A."/>
            <person name="Minamino N."/>
            <person name="Mizutani M."/>
            <person name="Mizutani M."/>
            <person name="Mochizuki N."/>
            <person name="Monte I."/>
            <person name="Mosher R."/>
            <person name="Nagasaki H."/>
            <person name="Nakagami H."/>
            <person name="Naramoto S."/>
            <person name="Nishitani K."/>
            <person name="Ohtani M."/>
            <person name="Okamoto T."/>
            <person name="Okumura M."/>
            <person name="Phillips J."/>
            <person name="Pollak B."/>
            <person name="Reinders A."/>
            <person name="Rovekamp M."/>
            <person name="Sano R."/>
            <person name="Sawa S."/>
            <person name="Schmid M.W."/>
            <person name="Shirakawa M."/>
            <person name="Solano R."/>
            <person name="Spunde A."/>
            <person name="Suetsugu N."/>
            <person name="Sugano S."/>
            <person name="Sugiyama A."/>
            <person name="Sun R."/>
            <person name="Suzuki Y."/>
            <person name="Takenaka M."/>
            <person name="Takezawa D."/>
            <person name="Tomogane H."/>
            <person name="Tsuzuki M."/>
            <person name="Ueda T."/>
            <person name="Umeda M."/>
            <person name="Ward J.M."/>
            <person name="Watanabe Y."/>
            <person name="Yazaki K."/>
            <person name="Yokoyama R."/>
            <person name="Yoshitake Y."/>
            <person name="Yotsui I."/>
            <person name="Zachgo S."/>
            <person name="Schmutz J."/>
        </authorList>
    </citation>
    <scope>NUCLEOTIDE SEQUENCE [LARGE SCALE GENOMIC DNA]</scope>
    <source>
        <strain evidence="2">Tak-1</strain>
    </source>
</reference>
<evidence type="ECO:0000313" key="1">
    <source>
        <dbReference type="EMBL" id="PTQ49440.1"/>
    </source>
</evidence>
<evidence type="ECO:0000313" key="2">
    <source>
        <dbReference type="Proteomes" id="UP000244005"/>
    </source>
</evidence>
<organism evidence="1 2">
    <name type="scientific">Marchantia polymorpha</name>
    <name type="common">Common liverwort</name>
    <name type="synonym">Marchantia aquatica</name>
    <dbReference type="NCBI Taxonomy" id="3197"/>
    <lineage>
        <taxon>Eukaryota</taxon>
        <taxon>Viridiplantae</taxon>
        <taxon>Streptophyta</taxon>
        <taxon>Embryophyta</taxon>
        <taxon>Marchantiophyta</taxon>
        <taxon>Marchantiopsida</taxon>
        <taxon>Marchantiidae</taxon>
        <taxon>Marchantiales</taxon>
        <taxon>Marchantiaceae</taxon>
        <taxon>Marchantia</taxon>
    </lineage>
</organism>
<dbReference type="Gramene" id="Mp7g12770.1">
    <property type="protein sequence ID" value="Mp7g12770.1.cds"/>
    <property type="gene ID" value="Mp7g12770"/>
</dbReference>
<dbReference type="EMBL" id="KZ772675">
    <property type="protein sequence ID" value="PTQ49440.1"/>
    <property type="molecule type" value="Genomic_DNA"/>
</dbReference>